<protein>
    <submittedName>
        <fullName evidence="1">Uncharacterized protein</fullName>
    </submittedName>
</protein>
<dbReference type="Proteomes" id="UP000299102">
    <property type="component" value="Unassembled WGS sequence"/>
</dbReference>
<organism evidence="1 2">
    <name type="scientific">Eumeta variegata</name>
    <name type="common">Bagworm moth</name>
    <name type="synonym">Eumeta japonica</name>
    <dbReference type="NCBI Taxonomy" id="151549"/>
    <lineage>
        <taxon>Eukaryota</taxon>
        <taxon>Metazoa</taxon>
        <taxon>Ecdysozoa</taxon>
        <taxon>Arthropoda</taxon>
        <taxon>Hexapoda</taxon>
        <taxon>Insecta</taxon>
        <taxon>Pterygota</taxon>
        <taxon>Neoptera</taxon>
        <taxon>Endopterygota</taxon>
        <taxon>Lepidoptera</taxon>
        <taxon>Glossata</taxon>
        <taxon>Ditrysia</taxon>
        <taxon>Tineoidea</taxon>
        <taxon>Psychidae</taxon>
        <taxon>Oiketicinae</taxon>
        <taxon>Eumeta</taxon>
    </lineage>
</organism>
<reference evidence="1 2" key="1">
    <citation type="journal article" date="2019" name="Commun. Biol.">
        <title>The bagworm genome reveals a unique fibroin gene that provides high tensile strength.</title>
        <authorList>
            <person name="Kono N."/>
            <person name="Nakamura H."/>
            <person name="Ohtoshi R."/>
            <person name="Tomita M."/>
            <person name="Numata K."/>
            <person name="Arakawa K."/>
        </authorList>
    </citation>
    <scope>NUCLEOTIDE SEQUENCE [LARGE SCALE GENOMIC DNA]</scope>
</reference>
<name>A0A4C1ZIW2_EUMVA</name>
<proteinExistence type="predicted"/>
<accession>A0A4C1ZIW2</accession>
<gene>
    <name evidence="1" type="ORF">EVAR_67687_1</name>
</gene>
<sequence length="97" mass="10566">MSRRFVDSIAASKKDDRTRFCLARECAIHIHARIPVGGTTKMPCVACACGPTGVGRRVNTSSFYVPPSTIDPHPDTVLDFDLVPDSGQIIAQEYTDN</sequence>
<comment type="caution">
    <text evidence="1">The sequence shown here is derived from an EMBL/GenBank/DDBJ whole genome shotgun (WGS) entry which is preliminary data.</text>
</comment>
<dbReference type="EMBL" id="BGZK01001932">
    <property type="protein sequence ID" value="GBP88426.1"/>
    <property type="molecule type" value="Genomic_DNA"/>
</dbReference>
<dbReference type="AlphaFoldDB" id="A0A4C1ZIW2"/>
<evidence type="ECO:0000313" key="1">
    <source>
        <dbReference type="EMBL" id="GBP88426.1"/>
    </source>
</evidence>
<keyword evidence="2" id="KW-1185">Reference proteome</keyword>
<evidence type="ECO:0000313" key="2">
    <source>
        <dbReference type="Proteomes" id="UP000299102"/>
    </source>
</evidence>